<evidence type="ECO:0000313" key="14">
    <source>
        <dbReference type="Proteomes" id="UP001564657"/>
    </source>
</evidence>
<accession>A0ABV4BTQ7</accession>
<evidence type="ECO:0000256" key="12">
    <source>
        <dbReference type="SAM" id="Phobius"/>
    </source>
</evidence>
<keyword evidence="6 11" id="KW-0479">Metal-binding</keyword>
<sequence length="368" mass="41466">MIVLFQSTLNIFITISALILVIIFSLIIHNKKTSIVKSSYVLGTIVHLQIFGNKSEQLAEKSLEKLMDIDNKMSVFKDYSEISKINKNAGLSVQTVSSDTYFIVKKAVEYAKLLDGTFDPTIGPLTSLWNIGTEHERIPQKNEIEEKIKLVNYKDIIMNEDSKSVKLRYKNQSIDVGGIAKGFAADQIKNMLFKHRVKSALIDLGGNIFALGCKHNGGLWSIGIQNPFKHRGEYIGIINVKDKSIVTSGNYERFFMDNGKKFHHILDPRTGYPSESSIISATIISDNSIDGDGLSTGIYIMDVYKSIDLIESLSDIDAILITNEKKVYITSGIAKNFKLTDNDFKYIKDYKCERICENDKKDKKNTNF</sequence>
<dbReference type="PIRSF" id="PIRSF006268">
    <property type="entry name" value="ApbE"/>
    <property type="match status" value="1"/>
</dbReference>
<evidence type="ECO:0000256" key="3">
    <source>
        <dbReference type="ARBA" id="ARBA00016337"/>
    </source>
</evidence>
<dbReference type="Pfam" id="PF02424">
    <property type="entry name" value="ApbE"/>
    <property type="match status" value="1"/>
</dbReference>
<feature type="transmembrane region" description="Helical" evidence="12">
    <location>
        <begin position="7"/>
        <end position="28"/>
    </location>
</feature>
<evidence type="ECO:0000256" key="6">
    <source>
        <dbReference type="ARBA" id="ARBA00022723"/>
    </source>
</evidence>
<evidence type="ECO:0000256" key="11">
    <source>
        <dbReference type="PIRNR" id="PIRNR006268"/>
    </source>
</evidence>
<name>A0ABV4BTQ7_9CLOT</name>
<keyword evidence="7 11" id="KW-0274">FAD</keyword>
<dbReference type="InterPro" id="IPR024932">
    <property type="entry name" value="ApbE"/>
</dbReference>
<proteinExistence type="inferred from homology"/>
<dbReference type="PANTHER" id="PTHR30040">
    <property type="entry name" value="THIAMINE BIOSYNTHESIS LIPOPROTEIN APBE"/>
    <property type="match status" value="1"/>
</dbReference>
<gene>
    <name evidence="13" type="ORF">AB8U03_14595</name>
</gene>
<evidence type="ECO:0000256" key="10">
    <source>
        <dbReference type="ARBA" id="ARBA00048540"/>
    </source>
</evidence>
<evidence type="ECO:0000256" key="8">
    <source>
        <dbReference type="ARBA" id="ARBA00022842"/>
    </source>
</evidence>
<organism evidence="13 14">
    <name type="scientific">Clostridium moutaii</name>
    <dbReference type="NCBI Taxonomy" id="3240932"/>
    <lineage>
        <taxon>Bacteria</taxon>
        <taxon>Bacillati</taxon>
        <taxon>Bacillota</taxon>
        <taxon>Clostridia</taxon>
        <taxon>Eubacteriales</taxon>
        <taxon>Clostridiaceae</taxon>
        <taxon>Clostridium</taxon>
    </lineage>
</organism>
<keyword evidence="12" id="KW-1133">Transmembrane helix</keyword>
<comment type="catalytic activity">
    <reaction evidence="10 11">
        <text>L-threonyl-[protein] + FAD = FMN-L-threonyl-[protein] + AMP + H(+)</text>
        <dbReference type="Rhea" id="RHEA:36847"/>
        <dbReference type="Rhea" id="RHEA-COMP:11060"/>
        <dbReference type="Rhea" id="RHEA-COMP:11061"/>
        <dbReference type="ChEBI" id="CHEBI:15378"/>
        <dbReference type="ChEBI" id="CHEBI:30013"/>
        <dbReference type="ChEBI" id="CHEBI:57692"/>
        <dbReference type="ChEBI" id="CHEBI:74257"/>
        <dbReference type="ChEBI" id="CHEBI:456215"/>
        <dbReference type="EC" id="2.7.1.180"/>
    </reaction>
</comment>
<dbReference type="Proteomes" id="UP001564657">
    <property type="component" value="Unassembled WGS sequence"/>
</dbReference>
<dbReference type="PANTHER" id="PTHR30040:SF2">
    <property type="entry name" value="FAD:PROTEIN FMN TRANSFERASE"/>
    <property type="match status" value="1"/>
</dbReference>
<dbReference type="SUPFAM" id="SSF143631">
    <property type="entry name" value="ApbE-like"/>
    <property type="match status" value="1"/>
</dbReference>
<keyword evidence="12" id="KW-0812">Transmembrane</keyword>
<evidence type="ECO:0000256" key="7">
    <source>
        <dbReference type="ARBA" id="ARBA00022827"/>
    </source>
</evidence>
<dbReference type="EMBL" id="JBGEWD010000018">
    <property type="protein sequence ID" value="MEY8001407.1"/>
    <property type="molecule type" value="Genomic_DNA"/>
</dbReference>
<dbReference type="Gene3D" id="3.10.520.10">
    <property type="entry name" value="ApbE-like domains"/>
    <property type="match status" value="1"/>
</dbReference>
<keyword evidence="12" id="KW-0472">Membrane</keyword>
<reference evidence="13 14" key="1">
    <citation type="submission" date="2024-08" db="EMBL/GenBank/DDBJ databases">
        <title>Clostridium lapicellarii sp. nov., and Clostridium renhuaiense sp. nov., two species isolated from the mud in a fermentation cellar used for producing sauce-flavour Chinese liquors.</title>
        <authorList>
            <person name="Yang F."/>
            <person name="Wang H."/>
            <person name="Chen L.Q."/>
            <person name="Zhou N."/>
            <person name="Lu J.J."/>
            <person name="Pu X.X."/>
            <person name="Wan B."/>
            <person name="Wang L."/>
            <person name="Liu S.J."/>
        </authorList>
    </citation>
    <scope>NUCLEOTIDE SEQUENCE [LARGE SCALE GENOMIC DNA]</scope>
    <source>
        <strain evidence="13 14">MT-5</strain>
    </source>
</reference>
<keyword evidence="14" id="KW-1185">Reference proteome</keyword>
<dbReference type="EC" id="2.7.1.180" evidence="2 11"/>
<evidence type="ECO:0000256" key="9">
    <source>
        <dbReference type="ARBA" id="ARBA00031306"/>
    </source>
</evidence>
<evidence type="ECO:0000313" key="13">
    <source>
        <dbReference type="EMBL" id="MEY8001407.1"/>
    </source>
</evidence>
<comment type="caution">
    <text evidence="13">The sequence shown here is derived from an EMBL/GenBank/DDBJ whole genome shotgun (WGS) entry which is preliminary data.</text>
</comment>
<comment type="similarity">
    <text evidence="11">Belongs to the ApbE family.</text>
</comment>
<evidence type="ECO:0000256" key="2">
    <source>
        <dbReference type="ARBA" id="ARBA00011955"/>
    </source>
</evidence>
<evidence type="ECO:0000256" key="5">
    <source>
        <dbReference type="ARBA" id="ARBA00022679"/>
    </source>
</evidence>
<keyword evidence="4 11" id="KW-0285">Flavoprotein</keyword>
<keyword evidence="5 11" id="KW-0808">Transferase</keyword>
<evidence type="ECO:0000256" key="4">
    <source>
        <dbReference type="ARBA" id="ARBA00022630"/>
    </source>
</evidence>
<comment type="cofactor">
    <cofactor evidence="1">
        <name>Mg(2+)</name>
        <dbReference type="ChEBI" id="CHEBI:18420"/>
    </cofactor>
</comment>
<dbReference type="GO" id="GO:0016740">
    <property type="term" value="F:transferase activity"/>
    <property type="evidence" value="ECO:0007669"/>
    <property type="project" value="UniProtKB-KW"/>
</dbReference>
<protein>
    <recommendedName>
        <fullName evidence="3 11">FAD:protein FMN transferase</fullName>
        <ecNumber evidence="2 11">2.7.1.180</ecNumber>
    </recommendedName>
    <alternativeName>
        <fullName evidence="9 11">Flavin transferase</fullName>
    </alternativeName>
</protein>
<evidence type="ECO:0000256" key="1">
    <source>
        <dbReference type="ARBA" id="ARBA00001946"/>
    </source>
</evidence>
<keyword evidence="8 11" id="KW-0460">Magnesium</keyword>
<dbReference type="InterPro" id="IPR003374">
    <property type="entry name" value="ApbE-like_sf"/>
</dbReference>